<feature type="compositionally biased region" description="Basic residues" evidence="13">
    <location>
        <begin position="9"/>
        <end position="18"/>
    </location>
</feature>
<dbReference type="CDD" id="cd18787">
    <property type="entry name" value="SF2_C_DEAD"/>
    <property type="match status" value="1"/>
</dbReference>
<dbReference type="PROSITE" id="PS51192">
    <property type="entry name" value="HELICASE_ATP_BIND_1"/>
    <property type="match status" value="1"/>
</dbReference>
<evidence type="ECO:0000256" key="9">
    <source>
        <dbReference type="ARBA" id="ARBA00022840"/>
    </source>
</evidence>
<proteinExistence type="inferred from homology"/>
<dbReference type="InterPro" id="IPR000629">
    <property type="entry name" value="RNA-helicase_DEAD-box_CS"/>
</dbReference>
<feature type="compositionally biased region" description="Basic and acidic residues" evidence="13">
    <location>
        <begin position="53"/>
        <end position="68"/>
    </location>
</feature>
<dbReference type="Gene3D" id="3.40.50.300">
    <property type="entry name" value="P-loop containing nucleotide triphosphate hydrolases"/>
    <property type="match status" value="2"/>
</dbReference>
<keyword evidence="5" id="KW-0698">rRNA processing</keyword>
<accession>A0A1R1PXZ7</accession>
<evidence type="ECO:0000259" key="15">
    <source>
        <dbReference type="PROSITE" id="PS51194"/>
    </source>
</evidence>
<feature type="compositionally biased region" description="Basic and acidic residues" evidence="13">
    <location>
        <begin position="96"/>
        <end position="124"/>
    </location>
</feature>
<comment type="caution">
    <text evidence="16">The sequence shown here is derived from an EMBL/GenBank/DDBJ whole genome shotgun (WGS) entry which is preliminary data.</text>
</comment>
<dbReference type="InterPro" id="IPR011545">
    <property type="entry name" value="DEAD/DEAH_box_helicase_dom"/>
</dbReference>
<dbReference type="SMART" id="SM00487">
    <property type="entry name" value="DEXDc"/>
    <property type="match status" value="1"/>
</dbReference>
<evidence type="ECO:0000256" key="2">
    <source>
        <dbReference type="ARBA" id="ARBA00009334"/>
    </source>
</evidence>
<comment type="subcellular location">
    <subcellularLocation>
        <location evidence="1">Nucleus</location>
        <location evidence="1">Nucleolus</location>
    </subcellularLocation>
</comment>
<protein>
    <recommendedName>
        <fullName evidence="3">RNA helicase</fullName>
        <ecNumber evidence="3">3.6.4.13</ecNumber>
    </recommendedName>
</protein>
<keyword evidence="10" id="KW-0539">Nucleus</keyword>
<dbReference type="EMBL" id="LSSK01000042">
    <property type="protein sequence ID" value="OMH85813.1"/>
    <property type="molecule type" value="Genomic_DNA"/>
</dbReference>
<evidence type="ECO:0000256" key="12">
    <source>
        <dbReference type="RuleBase" id="RU000492"/>
    </source>
</evidence>
<dbReference type="Proteomes" id="UP000188320">
    <property type="component" value="Unassembled WGS sequence"/>
</dbReference>
<keyword evidence="17" id="KW-1185">Reference proteome</keyword>
<dbReference type="GO" id="GO:0003676">
    <property type="term" value="F:nucleic acid binding"/>
    <property type="evidence" value="ECO:0007669"/>
    <property type="project" value="InterPro"/>
</dbReference>
<dbReference type="InterPro" id="IPR044742">
    <property type="entry name" value="DEAD/DEAH_RhlB"/>
</dbReference>
<dbReference type="SMART" id="SM00490">
    <property type="entry name" value="HELICc"/>
    <property type="match status" value="1"/>
</dbReference>
<evidence type="ECO:0000256" key="3">
    <source>
        <dbReference type="ARBA" id="ARBA00012552"/>
    </source>
</evidence>
<comment type="similarity">
    <text evidence="2">Belongs to the DEAD box helicase family. DDX5/DBP2 subfamily.</text>
</comment>
<dbReference type="GO" id="GO:0005524">
    <property type="term" value="F:ATP binding"/>
    <property type="evidence" value="ECO:0007669"/>
    <property type="project" value="UniProtKB-KW"/>
</dbReference>
<dbReference type="EC" id="3.6.4.13" evidence="3"/>
<evidence type="ECO:0000256" key="7">
    <source>
        <dbReference type="ARBA" id="ARBA00022801"/>
    </source>
</evidence>
<dbReference type="PANTHER" id="PTHR47958">
    <property type="entry name" value="ATP-DEPENDENT RNA HELICASE DBP3"/>
    <property type="match status" value="1"/>
</dbReference>
<dbReference type="SUPFAM" id="SSF52540">
    <property type="entry name" value="P-loop containing nucleoside triphosphate hydrolases"/>
    <property type="match status" value="1"/>
</dbReference>
<dbReference type="OrthoDB" id="196131at2759"/>
<evidence type="ECO:0000313" key="16">
    <source>
        <dbReference type="EMBL" id="OMH85813.1"/>
    </source>
</evidence>
<evidence type="ECO:0000256" key="10">
    <source>
        <dbReference type="ARBA" id="ARBA00023242"/>
    </source>
</evidence>
<keyword evidence="7 12" id="KW-0378">Hydrolase</keyword>
<organism evidence="16 17">
    <name type="scientific">Zancudomyces culisetae</name>
    <name type="common">Gut fungus</name>
    <name type="synonym">Smittium culisetae</name>
    <dbReference type="NCBI Taxonomy" id="1213189"/>
    <lineage>
        <taxon>Eukaryota</taxon>
        <taxon>Fungi</taxon>
        <taxon>Fungi incertae sedis</taxon>
        <taxon>Zoopagomycota</taxon>
        <taxon>Kickxellomycotina</taxon>
        <taxon>Harpellomycetes</taxon>
        <taxon>Harpellales</taxon>
        <taxon>Legeriomycetaceae</taxon>
        <taxon>Zancudomyces</taxon>
    </lineage>
</organism>
<keyword evidence="6 12" id="KW-0547">Nucleotide-binding</keyword>
<dbReference type="InterPro" id="IPR014001">
    <property type="entry name" value="Helicase_ATP-bd"/>
</dbReference>
<keyword evidence="9 12" id="KW-0067">ATP-binding</keyword>
<evidence type="ECO:0000313" key="17">
    <source>
        <dbReference type="Proteomes" id="UP000188320"/>
    </source>
</evidence>
<reference evidence="17" key="1">
    <citation type="submission" date="2017-01" db="EMBL/GenBank/DDBJ databases">
        <authorList>
            <person name="Wang Y."/>
            <person name="White M."/>
            <person name="Kvist S."/>
            <person name="Moncalvo J.-M."/>
        </authorList>
    </citation>
    <scope>NUCLEOTIDE SEQUENCE [LARGE SCALE GENOMIC DNA]</scope>
    <source>
        <strain evidence="17">COL-18-3</strain>
    </source>
</reference>
<dbReference type="InterPro" id="IPR001650">
    <property type="entry name" value="Helicase_C-like"/>
</dbReference>
<evidence type="ECO:0000259" key="14">
    <source>
        <dbReference type="PROSITE" id="PS51192"/>
    </source>
</evidence>
<sequence>MAKELQKDKKAKKQHKKEKSVEPVQNENGNGNGNVEEKREKKGKRKNGEQQLEQDKKVSVDSNKKAKLENGQNKNKNNKKSKKENKGEKQNVASDKSSEEQEKSTTESEHQTNAEAEAKAEDGSRQYKIAISELITNKELSENDPDLRRIRNFSELAVDARIVTGLESLYKEPTTVQGVCWGAMISKNVNTNSSNDGSKDVVVISETGSGKTMGYMVPAIQKVLKSKKAQGNGKNKNNGKGKGKGDKFGNRGVVAEPSILVVAPTRELAIQIQKAAQQLVTAMNESASSKTSGNIDIKVSVVYGGVNKHEQLREISGADVIVCTPGRLLDYLRAENGSYSSDKQYGQQNQSYQNKSQAAVNLDNVEMLVLDEADRMLDKGFEADIKEIYDACGKSTNPTETKRLQVAMFSATWPESIRKLAREFLCVQSHSGVKITISNQSSDSSVNLNVKQQVIVMERFDKNQRLMKLLREISASVSNKGKNNSNGINGAKIIVFVLYKNEAVHLTRFLQDNLLKNNSAIPCCCCCCIHGDMSQQQRLESLERFTTSLTSSNGNKKNNSRSRYHQHGGDEGLSILIATDVAARGLDIPDVHTVINYTFPLTIDDYIHRIGRTGRSGKTGSSVTFFTKDDKALAGSLINVLRQQQKHISKNGSSDDDNADSGVPEDLLKFGSTVKKKQHSTYGAFYKEVDTSVKGKKIIF</sequence>
<evidence type="ECO:0000256" key="5">
    <source>
        <dbReference type="ARBA" id="ARBA00022552"/>
    </source>
</evidence>
<dbReference type="PROSITE" id="PS51194">
    <property type="entry name" value="HELICASE_CTER"/>
    <property type="match status" value="1"/>
</dbReference>
<dbReference type="GO" id="GO:0003724">
    <property type="term" value="F:RNA helicase activity"/>
    <property type="evidence" value="ECO:0007669"/>
    <property type="project" value="UniProtKB-EC"/>
</dbReference>
<dbReference type="CDD" id="cd00268">
    <property type="entry name" value="DEADc"/>
    <property type="match status" value="1"/>
</dbReference>
<dbReference type="GO" id="GO:0016787">
    <property type="term" value="F:hydrolase activity"/>
    <property type="evidence" value="ECO:0007669"/>
    <property type="project" value="UniProtKB-KW"/>
</dbReference>
<evidence type="ECO:0000256" key="11">
    <source>
        <dbReference type="ARBA" id="ARBA00037449"/>
    </source>
</evidence>
<feature type="region of interest" description="Disordered" evidence="13">
    <location>
        <begin position="226"/>
        <end position="249"/>
    </location>
</feature>
<gene>
    <name evidence="16" type="ORF">AX774_g621</name>
</gene>
<name>A0A1R1PXZ7_ZANCU</name>
<dbReference type="PROSITE" id="PS00039">
    <property type="entry name" value="DEAD_ATP_HELICASE"/>
    <property type="match status" value="1"/>
</dbReference>
<dbReference type="InterPro" id="IPR027417">
    <property type="entry name" value="P-loop_NTPase"/>
</dbReference>
<keyword evidence="4" id="KW-0690">Ribosome biogenesis</keyword>
<feature type="domain" description="Helicase ATP-binding" evidence="14">
    <location>
        <begin position="192"/>
        <end position="431"/>
    </location>
</feature>
<dbReference type="Pfam" id="PF00270">
    <property type="entry name" value="DEAD"/>
    <property type="match status" value="1"/>
</dbReference>
<dbReference type="AlphaFoldDB" id="A0A1R1PXZ7"/>
<feature type="domain" description="Helicase C-terminal" evidence="15">
    <location>
        <begin position="461"/>
        <end position="656"/>
    </location>
</feature>
<evidence type="ECO:0000256" key="8">
    <source>
        <dbReference type="ARBA" id="ARBA00022806"/>
    </source>
</evidence>
<feature type="region of interest" description="Disordered" evidence="13">
    <location>
        <begin position="1"/>
        <end position="124"/>
    </location>
</feature>
<evidence type="ECO:0000256" key="6">
    <source>
        <dbReference type="ARBA" id="ARBA00022741"/>
    </source>
</evidence>
<evidence type="ECO:0000256" key="13">
    <source>
        <dbReference type="SAM" id="MobiDB-lite"/>
    </source>
</evidence>
<evidence type="ECO:0000256" key="1">
    <source>
        <dbReference type="ARBA" id="ARBA00004604"/>
    </source>
</evidence>
<evidence type="ECO:0000256" key="4">
    <source>
        <dbReference type="ARBA" id="ARBA00022517"/>
    </source>
</evidence>
<dbReference type="Pfam" id="PF00271">
    <property type="entry name" value="Helicase_C"/>
    <property type="match status" value="1"/>
</dbReference>
<keyword evidence="8 12" id="KW-0347">Helicase</keyword>
<comment type="function">
    <text evidence="11">ATP-dependent RNA helicase required for 60S ribosomal subunit synthesis. Involved in efficient pre-rRNA processing, predominantly at site A3, which is necessary for the normal formation of 25S and 5.8S rRNAs.</text>
</comment>